<feature type="domain" description="NTP pyrophosphohydrolase MazG-like" evidence="1">
    <location>
        <begin position="29"/>
        <end position="94"/>
    </location>
</feature>
<evidence type="ECO:0000313" key="2">
    <source>
        <dbReference type="EMBL" id="SDH90538.1"/>
    </source>
</evidence>
<dbReference type="Pfam" id="PF03819">
    <property type="entry name" value="MazG"/>
    <property type="match status" value="1"/>
</dbReference>
<protein>
    <submittedName>
        <fullName evidence="2">MazG nucleotide pyrophosphohydrolase domain-containing protein</fullName>
    </submittedName>
</protein>
<keyword evidence="2" id="KW-0378">Hydrolase</keyword>
<dbReference type="Gene3D" id="1.10.287.1080">
    <property type="entry name" value="MazG-like"/>
    <property type="match status" value="1"/>
</dbReference>
<dbReference type="Proteomes" id="UP000198854">
    <property type="component" value="Unassembled WGS sequence"/>
</dbReference>
<dbReference type="SUPFAM" id="SSF101386">
    <property type="entry name" value="all-alpha NTP pyrophosphatases"/>
    <property type="match status" value="1"/>
</dbReference>
<dbReference type="AlphaFoldDB" id="A0A1G8G802"/>
<dbReference type="GO" id="GO:0016787">
    <property type="term" value="F:hydrolase activity"/>
    <property type="evidence" value="ECO:0007669"/>
    <property type="project" value="UniProtKB-KW"/>
</dbReference>
<name>A0A1G8G802_9VIBR</name>
<dbReference type="OrthoDB" id="6196528at2"/>
<accession>A0A1G8G802</accession>
<sequence length="130" mass="15163">MSDLERLFELAKRKHAIDQQSGGGGEHGLTYLNDIKAEVDEVLEERPRLRRCYLEDELADVIWNYVNVLTAFEHNGEIEINSLLKRACDKYQQRVDGIESGIKWQQIKVLQQQQLANEHQQQLTKELDTK</sequence>
<gene>
    <name evidence="2" type="ORF">SAMN04488136_13520</name>
</gene>
<evidence type="ECO:0000259" key="1">
    <source>
        <dbReference type="Pfam" id="PF03819"/>
    </source>
</evidence>
<dbReference type="EMBL" id="FNDD01000035">
    <property type="protein sequence ID" value="SDH90538.1"/>
    <property type="molecule type" value="Genomic_DNA"/>
</dbReference>
<proteinExistence type="predicted"/>
<keyword evidence="3" id="KW-1185">Reference proteome</keyword>
<evidence type="ECO:0000313" key="3">
    <source>
        <dbReference type="Proteomes" id="UP000198854"/>
    </source>
</evidence>
<organism evidence="2 3">
    <name type="scientific">Vibrio xiamenensis</name>
    <dbReference type="NCBI Taxonomy" id="861298"/>
    <lineage>
        <taxon>Bacteria</taxon>
        <taxon>Pseudomonadati</taxon>
        <taxon>Pseudomonadota</taxon>
        <taxon>Gammaproteobacteria</taxon>
        <taxon>Vibrionales</taxon>
        <taxon>Vibrionaceae</taxon>
        <taxon>Vibrio</taxon>
    </lineage>
</organism>
<dbReference type="CDD" id="cd11523">
    <property type="entry name" value="NTP-PPase"/>
    <property type="match status" value="1"/>
</dbReference>
<dbReference type="STRING" id="861298.SAMN04488136_13520"/>
<dbReference type="InterPro" id="IPR004518">
    <property type="entry name" value="MazG-like_dom"/>
</dbReference>
<reference evidence="3" key="1">
    <citation type="submission" date="2016-10" db="EMBL/GenBank/DDBJ databases">
        <authorList>
            <person name="Varghese N."/>
            <person name="Submissions S."/>
        </authorList>
    </citation>
    <scope>NUCLEOTIDE SEQUENCE [LARGE SCALE GENOMIC DNA]</scope>
    <source>
        <strain evidence="3">CGMCC 1.10228</strain>
    </source>
</reference>
<dbReference type="RefSeq" id="WP_093278778.1">
    <property type="nucleotide sequence ID" value="NZ_FNDD01000035.1"/>
</dbReference>